<dbReference type="Pfam" id="PF00583">
    <property type="entry name" value="Acetyltransf_1"/>
    <property type="match status" value="1"/>
</dbReference>
<protein>
    <submittedName>
        <fullName evidence="2">GNAT family N-acetyltransferase</fullName>
    </submittedName>
</protein>
<evidence type="ECO:0000313" key="2">
    <source>
        <dbReference type="EMBL" id="MDX7989341.1"/>
    </source>
</evidence>
<feature type="domain" description="N-acetyltransferase" evidence="1">
    <location>
        <begin position="3"/>
        <end position="164"/>
    </location>
</feature>
<evidence type="ECO:0000313" key="3">
    <source>
        <dbReference type="Proteomes" id="UP001271890"/>
    </source>
</evidence>
<sequence>MEIIIRAAEIEDAEHCQRIFGQKSVYPNTMQRPCPSLETWRERLKKNKTIGILDFVAEIEGNVVGTIGIFTFENPRRKHVVSFGIGIDENHFGKGVGSKLLEFVIDYAFNWLGTIRIELDVFVDNDRAIALYKKFGFEEEGISRLQALRNGQYCDVLVMALLNDRFKQFS</sequence>
<dbReference type="SUPFAM" id="SSF55729">
    <property type="entry name" value="Acyl-CoA N-acyltransferases (Nat)"/>
    <property type="match status" value="1"/>
</dbReference>
<name>A0ABU4SF31_9GAMM</name>
<dbReference type="InterPro" id="IPR016181">
    <property type="entry name" value="Acyl_CoA_acyltransferase"/>
</dbReference>
<dbReference type="PROSITE" id="PS51186">
    <property type="entry name" value="GNAT"/>
    <property type="match status" value="1"/>
</dbReference>
<proteinExistence type="predicted"/>
<organism evidence="2 3">
    <name type="scientific">Xenorhabdus santafensis</name>
    <dbReference type="NCBI Taxonomy" id="2582833"/>
    <lineage>
        <taxon>Bacteria</taxon>
        <taxon>Pseudomonadati</taxon>
        <taxon>Pseudomonadota</taxon>
        <taxon>Gammaproteobacteria</taxon>
        <taxon>Enterobacterales</taxon>
        <taxon>Morganellaceae</taxon>
        <taxon>Xenorhabdus</taxon>
    </lineage>
</organism>
<dbReference type="Proteomes" id="UP001271890">
    <property type="component" value="Unassembled WGS sequence"/>
</dbReference>
<keyword evidence="3" id="KW-1185">Reference proteome</keyword>
<gene>
    <name evidence="2" type="ORF">FE392_18915</name>
</gene>
<dbReference type="PANTHER" id="PTHR43415">
    <property type="entry name" value="SPERMIDINE N(1)-ACETYLTRANSFERASE"/>
    <property type="match status" value="1"/>
</dbReference>
<dbReference type="Gene3D" id="3.40.630.30">
    <property type="match status" value="1"/>
</dbReference>
<comment type="caution">
    <text evidence="2">The sequence shown here is derived from an EMBL/GenBank/DDBJ whole genome shotgun (WGS) entry which is preliminary data.</text>
</comment>
<dbReference type="InterPro" id="IPR000182">
    <property type="entry name" value="GNAT_dom"/>
</dbReference>
<dbReference type="PANTHER" id="PTHR43415:SF3">
    <property type="entry name" value="GNAT-FAMILY ACETYLTRANSFERASE"/>
    <property type="match status" value="1"/>
</dbReference>
<dbReference type="CDD" id="cd04301">
    <property type="entry name" value="NAT_SF"/>
    <property type="match status" value="1"/>
</dbReference>
<evidence type="ECO:0000259" key="1">
    <source>
        <dbReference type="PROSITE" id="PS51186"/>
    </source>
</evidence>
<dbReference type="RefSeq" id="WP_319931712.1">
    <property type="nucleotide sequence ID" value="NZ_VCDN01000127.1"/>
</dbReference>
<accession>A0ABU4SF31</accession>
<dbReference type="EMBL" id="VCDN01000127">
    <property type="protein sequence ID" value="MDX7989341.1"/>
    <property type="molecule type" value="Genomic_DNA"/>
</dbReference>
<reference evidence="3" key="1">
    <citation type="journal article" date="2024" name="Toxins">
        <title>Genome Sequence Analysis of Native Xenorhabdus Strains Isolated from Entomopathogenic Nematodes in Argentina.</title>
        <authorList>
            <person name="Palma L."/>
            <person name="Frizzo L."/>
            <person name="Kaiser S."/>
            <person name="Berry C."/>
            <person name="Caballero P."/>
            <person name="Bode H.B."/>
            <person name="Del Valle E.E."/>
        </authorList>
    </citation>
    <scope>NUCLEOTIDE SEQUENCE [LARGE SCALE GENOMIC DNA]</scope>
    <source>
        <strain evidence="3">12</strain>
    </source>
</reference>